<dbReference type="GeneID" id="40333601"/>
<dbReference type="OrthoDB" id="276446at2759"/>
<evidence type="ECO:0000313" key="1">
    <source>
        <dbReference type="EMBL" id="RNE96699.1"/>
    </source>
</evidence>
<name>A0A422MU58_TRYRA</name>
<comment type="caution">
    <text evidence="1">The sequence shown here is derived from an EMBL/GenBank/DDBJ whole genome shotgun (WGS) entry which is preliminary data.</text>
</comment>
<reference evidence="1 2" key="1">
    <citation type="journal article" date="2018" name="BMC Genomics">
        <title>Genomic comparison of Trypanosoma conorhini and Trypanosoma rangeli to Trypanosoma cruzi strains of high and low virulence.</title>
        <authorList>
            <person name="Bradwell K.R."/>
            <person name="Koparde V.N."/>
            <person name="Matveyev A.V."/>
            <person name="Serrano M.G."/>
            <person name="Alves J.M."/>
            <person name="Parikh H."/>
            <person name="Huang B."/>
            <person name="Lee V."/>
            <person name="Espinosa-Alvarez O."/>
            <person name="Ortiz P.A."/>
            <person name="Costa-Martins A.G."/>
            <person name="Teixeira M.M."/>
            <person name="Buck G.A."/>
        </authorList>
    </citation>
    <scope>NUCLEOTIDE SEQUENCE [LARGE SCALE GENOMIC DNA]</scope>
    <source>
        <strain evidence="1 2">AM80</strain>
    </source>
</reference>
<dbReference type="VEuPathDB" id="TriTrypDB:TRSC58_04643"/>
<evidence type="ECO:0000313" key="2">
    <source>
        <dbReference type="Proteomes" id="UP000283634"/>
    </source>
</evidence>
<protein>
    <submittedName>
        <fullName evidence="1">Uncharacterized protein</fullName>
    </submittedName>
</protein>
<proteinExistence type="predicted"/>
<dbReference type="EMBL" id="MKGL01000652">
    <property type="protein sequence ID" value="RNE96699.1"/>
    <property type="molecule type" value="Genomic_DNA"/>
</dbReference>
<keyword evidence="2" id="KW-1185">Reference proteome</keyword>
<feature type="non-terminal residue" evidence="1">
    <location>
        <position position="1"/>
    </location>
</feature>
<organism evidence="1 2">
    <name type="scientific">Trypanosoma rangeli</name>
    <dbReference type="NCBI Taxonomy" id="5698"/>
    <lineage>
        <taxon>Eukaryota</taxon>
        <taxon>Discoba</taxon>
        <taxon>Euglenozoa</taxon>
        <taxon>Kinetoplastea</taxon>
        <taxon>Metakinetoplastina</taxon>
        <taxon>Trypanosomatida</taxon>
        <taxon>Trypanosomatidae</taxon>
        <taxon>Trypanosoma</taxon>
        <taxon>Herpetosoma</taxon>
    </lineage>
</organism>
<dbReference type="Proteomes" id="UP000283634">
    <property type="component" value="Unassembled WGS sequence"/>
</dbReference>
<dbReference type="AlphaFoldDB" id="A0A422MU58"/>
<accession>A0A422MU58</accession>
<gene>
    <name evidence="1" type="ORF">TraAM80_09668</name>
</gene>
<dbReference type="RefSeq" id="XP_029233786.1">
    <property type="nucleotide sequence ID" value="XM_029386336.1"/>
</dbReference>
<sequence>AGLCFPLRGRLGLASRCCVGAELISVAGRQVRRARCRDQILVVRLSLGTDLAVHISLPVVSWGACIPLFLCVWAGRWKCGGCVRVCGIVDQKNCGVLLRQGRGCVALPRVRWRAAPPFAAPPPYPTAALLPPIFLGEGVGGKQRSRVVCTVKRWNWTGVAHVMRQRGGATATVVVRAAAVVAGGAVSHRTMWRSFTRCRAYTPVGTVQDFTTSPHHVRLAEVQRELDEMSGHRVTHFYEGLTITMAHGPRPSSTI</sequence>